<keyword evidence="13" id="KW-1185">Reference proteome</keyword>
<feature type="region of interest" description="Disordered" evidence="10">
    <location>
        <begin position="57"/>
        <end position="120"/>
    </location>
</feature>
<evidence type="ECO:0000313" key="12">
    <source>
        <dbReference type="EMBL" id="EXI64560.1"/>
    </source>
</evidence>
<dbReference type="InterPro" id="IPR036765">
    <property type="entry name" value="ZipA_FtsZ-bd_C_sf"/>
</dbReference>
<evidence type="ECO:0000256" key="4">
    <source>
        <dbReference type="ARBA" id="ARBA00022692"/>
    </source>
</evidence>
<evidence type="ECO:0000256" key="10">
    <source>
        <dbReference type="SAM" id="MobiDB-lite"/>
    </source>
</evidence>
<keyword evidence="2 9" id="KW-0997">Cell inner membrane</keyword>
<dbReference type="InterPro" id="IPR011919">
    <property type="entry name" value="Cell_div_ZipA"/>
</dbReference>
<comment type="similarity">
    <text evidence="8">Belongs to the ZipA family.</text>
</comment>
<keyword evidence="7 8" id="KW-0131">Cell cycle</keyword>
<dbReference type="Gene3D" id="3.30.1400.10">
    <property type="entry name" value="ZipA, C-terminal FtsZ-binding domain"/>
    <property type="match status" value="1"/>
</dbReference>
<dbReference type="PATRIC" id="fig|1454001.3.peg.3683"/>
<evidence type="ECO:0000256" key="7">
    <source>
        <dbReference type="ARBA" id="ARBA00023306"/>
    </source>
</evidence>
<dbReference type="AlphaFoldDB" id="A0A011NJL4"/>
<comment type="function">
    <text evidence="8">Essential cell division protein that stabilizes the FtsZ protofilaments by cross-linking them and that serves as a cytoplasmic membrane anchor for the Z ring. Also required for the recruitment to the septal ring of downstream cell division proteins.</text>
</comment>
<reference evidence="12" key="1">
    <citation type="submission" date="2014-02" db="EMBL/GenBank/DDBJ databases">
        <title>Expanding our view of genomic diversity in Candidatus Accumulibacter clades.</title>
        <authorList>
            <person name="Skennerton C.T."/>
            <person name="Barr J.J."/>
            <person name="Slater F.R."/>
            <person name="Bond P.L."/>
            <person name="Tyson G.W."/>
        </authorList>
    </citation>
    <scope>NUCLEOTIDE SEQUENCE [LARGE SCALE GENOMIC DNA]</scope>
</reference>
<dbReference type="Pfam" id="PF04354">
    <property type="entry name" value="ZipA_C"/>
    <property type="match status" value="1"/>
</dbReference>
<keyword evidence="5" id="KW-1133">Transmembrane helix</keyword>
<dbReference type="Proteomes" id="UP000020218">
    <property type="component" value="Unassembled WGS sequence"/>
</dbReference>
<evidence type="ECO:0000259" key="11">
    <source>
        <dbReference type="SMART" id="SM00771"/>
    </source>
</evidence>
<comment type="subcellular location">
    <subcellularLocation>
        <location evidence="9">Cell inner membrane</location>
        <topology evidence="9">Single-pass type I membrane protein</topology>
    </subcellularLocation>
</comment>
<keyword evidence="3 8" id="KW-0132">Cell division</keyword>
<dbReference type="EMBL" id="JFAX01000033">
    <property type="protein sequence ID" value="EXI64560.1"/>
    <property type="molecule type" value="Genomic_DNA"/>
</dbReference>
<keyword evidence="4 9" id="KW-0812">Transmembrane</keyword>
<keyword evidence="6 9" id="KW-0472">Membrane</keyword>
<evidence type="ECO:0000256" key="6">
    <source>
        <dbReference type="ARBA" id="ARBA00023136"/>
    </source>
</evidence>
<dbReference type="GO" id="GO:0000917">
    <property type="term" value="P:division septum assembly"/>
    <property type="evidence" value="ECO:0007669"/>
    <property type="project" value="TreeGrafter"/>
</dbReference>
<evidence type="ECO:0000256" key="9">
    <source>
        <dbReference type="RuleBase" id="RU003613"/>
    </source>
</evidence>
<evidence type="ECO:0000256" key="3">
    <source>
        <dbReference type="ARBA" id="ARBA00022618"/>
    </source>
</evidence>
<sequence length="403" mass="43151">MTDLQMGLIGLGGVAVVGVLAYNKWQEHKHRKVAEQLLGARQADVLLDEKGSAGSSVFADVGSSGGDAGDSPATAPGRSSRAPQERVEPLLRQPDVAARAAADGDDGRPEGGGDDGAPAGERRARIAAAPLCLLSPAIDYIAAIELAETVPAYLIRDAQRVVLARLGKPLHWIGFNEESHAWEPISEDGDVAYQHIRVGLQLVDRKGPLRDADLSVFHVAIQDLASELMGAVELPLREPALQVAAQLDEFCAGVDIQIGLNVVSQGQVFAGTKLRGLAESAGMVLDGDGRFVRLDEDGRLLYALLNQETQGFTGESIRSLTTHAITFLLDVPRVANGDRVLGQMVEQARRFADSLHGQLVDDNRRPVSESSIEPIRRQVVQYQLAMAHRQLPAGGPLAERLFS</sequence>
<gene>
    <name evidence="12" type="ORF">AW08_03644</name>
</gene>
<keyword evidence="1 9" id="KW-1003">Cell membrane</keyword>
<proteinExistence type="inferred from homology"/>
<dbReference type="PANTHER" id="PTHR38685">
    <property type="entry name" value="CELL DIVISION PROTEIN ZIPA"/>
    <property type="match status" value="1"/>
</dbReference>
<dbReference type="SMART" id="SM00771">
    <property type="entry name" value="ZipA_C"/>
    <property type="match status" value="1"/>
</dbReference>
<dbReference type="GO" id="GO:0005886">
    <property type="term" value="C:plasma membrane"/>
    <property type="evidence" value="ECO:0007669"/>
    <property type="project" value="UniProtKB-SubCell"/>
</dbReference>
<accession>A0A011NJL4</accession>
<dbReference type="GO" id="GO:0032153">
    <property type="term" value="C:cell division site"/>
    <property type="evidence" value="ECO:0007669"/>
    <property type="project" value="TreeGrafter"/>
</dbReference>
<evidence type="ECO:0000313" key="13">
    <source>
        <dbReference type="Proteomes" id="UP000020218"/>
    </source>
</evidence>
<name>A0A011NJL4_9PROT</name>
<evidence type="ECO:0000256" key="8">
    <source>
        <dbReference type="RuleBase" id="RU003612"/>
    </source>
</evidence>
<comment type="caution">
    <text evidence="12">The sequence shown here is derived from an EMBL/GenBank/DDBJ whole genome shotgun (WGS) entry which is preliminary data.</text>
</comment>
<dbReference type="SUPFAM" id="SSF64383">
    <property type="entry name" value="Cell-division protein ZipA, C-terminal domain"/>
    <property type="match status" value="1"/>
</dbReference>
<dbReference type="STRING" id="1454001.AW08_03644"/>
<feature type="domain" description="ZipA C-terminal FtsZ-binding" evidence="11">
    <location>
        <begin position="254"/>
        <end position="379"/>
    </location>
</feature>
<dbReference type="InterPro" id="IPR007449">
    <property type="entry name" value="ZipA_FtsZ-bd_C"/>
</dbReference>
<evidence type="ECO:0000256" key="1">
    <source>
        <dbReference type="ARBA" id="ARBA00022475"/>
    </source>
</evidence>
<protein>
    <recommendedName>
        <fullName evidence="8">Cell division protein ZipA</fullName>
    </recommendedName>
</protein>
<organism evidence="12 13">
    <name type="scientific">Candidatus Accumulibacter adjunctus</name>
    <dbReference type="NCBI Taxonomy" id="1454001"/>
    <lineage>
        <taxon>Bacteria</taxon>
        <taxon>Pseudomonadati</taxon>
        <taxon>Pseudomonadota</taxon>
        <taxon>Betaproteobacteria</taxon>
        <taxon>Candidatus Accumulibacter</taxon>
    </lineage>
</organism>
<evidence type="ECO:0000256" key="5">
    <source>
        <dbReference type="ARBA" id="ARBA00022989"/>
    </source>
</evidence>
<evidence type="ECO:0000256" key="2">
    <source>
        <dbReference type="ARBA" id="ARBA00022519"/>
    </source>
</evidence>
<dbReference type="PANTHER" id="PTHR38685:SF1">
    <property type="entry name" value="CELL DIVISION PROTEIN ZIPA"/>
    <property type="match status" value="1"/>
</dbReference>